<name>A0A255GKC0_9ACTN</name>
<evidence type="ECO:0000256" key="1">
    <source>
        <dbReference type="ARBA" id="ARBA00004651"/>
    </source>
</evidence>
<dbReference type="Pfam" id="PF07690">
    <property type="entry name" value="MFS_1"/>
    <property type="match status" value="1"/>
</dbReference>
<evidence type="ECO:0000256" key="3">
    <source>
        <dbReference type="ARBA" id="ARBA00022989"/>
    </source>
</evidence>
<keyword evidence="8" id="KW-1185">Reference proteome</keyword>
<keyword evidence="3 5" id="KW-1133">Transmembrane helix</keyword>
<evidence type="ECO:0000313" key="8">
    <source>
        <dbReference type="Proteomes" id="UP000215896"/>
    </source>
</evidence>
<reference evidence="7 8" key="1">
    <citation type="submission" date="2017-07" db="EMBL/GenBank/DDBJ databases">
        <title>Draft whole genome sequences of clinical Proprionibacteriaceae strains.</title>
        <authorList>
            <person name="Bernier A.-M."/>
            <person name="Bernard K."/>
            <person name="Domingo M.-C."/>
        </authorList>
    </citation>
    <scope>NUCLEOTIDE SEQUENCE [LARGE SCALE GENOMIC DNA]</scope>
    <source>
        <strain evidence="7 8">NML 030167</strain>
    </source>
</reference>
<dbReference type="PANTHER" id="PTHR23542">
    <property type="match status" value="1"/>
</dbReference>
<dbReference type="GO" id="GO:0005886">
    <property type="term" value="C:plasma membrane"/>
    <property type="evidence" value="ECO:0007669"/>
    <property type="project" value="UniProtKB-SubCell"/>
</dbReference>
<dbReference type="SUPFAM" id="SSF103473">
    <property type="entry name" value="MFS general substrate transporter"/>
    <property type="match status" value="1"/>
</dbReference>
<feature type="transmembrane region" description="Helical" evidence="5">
    <location>
        <begin position="358"/>
        <end position="378"/>
    </location>
</feature>
<dbReference type="GO" id="GO:0022857">
    <property type="term" value="F:transmembrane transporter activity"/>
    <property type="evidence" value="ECO:0007669"/>
    <property type="project" value="InterPro"/>
</dbReference>
<feature type="domain" description="Major facilitator superfamily (MFS) profile" evidence="6">
    <location>
        <begin position="167"/>
        <end position="394"/>
    </location>
</feature>
<evidence type="ECO:0000313" key="7">
    <source>
        <dbReference type="EMBL" id="OYO16270.1"/>
    </source>
</evidence>
<feature type="transmembrane region" description="Helical" evidence="5">
    <location>
        <begin position="295"/>
        <end position="320"/>
    </location>
</feature>
<feature type="transmembrane region" description="Helical" evidence="5">
    <location>
        <begin position="46"/>
        <end position="67"/>
    </location>
</feature>
<dbReference type="AlphaFoldDB" id="A0A255GKC0"/>
<feature type="transmembrane region" description="Helical" evidence="5">
    <location>
        <begin position="103"/>
        <end position="124"/>
    </location>
</feature>
<dbReference type="PROSITE" id="PS50850">
    <property type="entry name" value="MFS"/>
    <property type="match status" value="1"/>
</dbReference>
<dbReference type="EMBL" id="NMVO01000004">
    <property type="protein sequence ID" value="OYO16270.1"/>
    <property type="molecule type" value="Genomic_DNA"/>
</dbReference>
<evidence type="ECO:0000259" key="6">
    <source>
        <dbReference type="PROSITE" id="PS50850"/>
    </source>
</evidence>
<feature type="transmembrane region" description="Helical" evidence="5">
    <location>
        <begin position="332"/>
        <end position="352"/>
    </location>
</feature>
<feature type="transmembrane region" description="Helical" evidence="5">
    <location>
        <begin position="165"/>
        <end position="185"/>
    </location>
</feature>
<comment type="caution">
    <text evidence="7">The sequence shown here is derived from an EMBL/GenBank/DDBJ whole genome shotgun (WGS) entry which is preliminary data.</text>
</comment>
<feature type="transmembrane region" description="Helical" evidence="5">
    <location>
        <begin position="136"/>
        <end position="159"/>
    </location>
</feature>
<dbReference type="Proteomes" id="UP000215896">
    <property type="component" value="Unassembled WGS sequence"/>
</dbReference>
<organism evidence="7 8">
    <name type="scientific">Enemella evansiae</name>
    <dbReference type="NCBI Taxonomy" id="2016499"/>
    <lineage>
        <taxon>Bacteria</taxon>
        <taxon>Bacillati</taxon>
        <taxon>Actinomycetota</taxon>
        <taxon>Actinomycetes</taxon>
        <taxon>Propionibacteriales</taxon>
        <taxon>Propionibacteriaceae</taxon>
        <taxon>Enemella</taxon>
    </lineage>
</organism>
<dbReference type="PANTHER" id="PTHR23542:SF1">
    <property type="entry name" value="MAJOR FACILITATOR SUPERFAMILY (MFS) PROFILE DOMAIN-CONTAINING PROTEIN"/>
    <property type="match status" value="1"/>
</dbReference>
<feature type="transmembrane region" description="Helical" evidence="5">
    <location>
        <begin position="240"/>
        <end position="263"/>
    </location>
</feature>
<feature type="transmembrane region" description="Helical" evidence="5">
    <location>
        <begin position="206"/>
        <end position="228"/>
    </location>
</feature>
<dbReference type="InterPro" id="IPR036259">
    <property type="entry name" value="MFS_trans_sf"/>
</dbReference>
<dbReference type="OrthoDB" id="4229605at2"/>
<feature type="transmembrane region" description="Helical" evidence="5">
    <location>
        <begin position="12"/>
        <end position="34"/>
    </location>
</feature>
<accession>A0A255GKC0</accession>
<feature type="transmembrane region" description="Helical" evidence="5">
    <location>
        <begin position="270"/>
        <end position="289"/>
    </location>
</feature>
<feature type="transmembrane region" description="Helical" evidence="5">
    <location>
        <begin position="79"/>
        <end position="97"/>
    </location>
</feature>
<dbReference type="InterPro" id="IPR020846">
    <property type="entry name" value="MFS_dom"/>
</dbReference>
<keyword evidence="2 5" id="KW-0812">Transmembrane</keyword>
<dbReference type="Gene3D" id="1.20.1250.20">
    <property type="entry name" value="MFS general substrate transporter like domains"/>
    <property type="match status" value="2"/>
</dbReference>
<sequence>MRRYAEVWAIPAVRQVLLLGALCRIPMFGASVLLTLHVVQRLDPRYTAAGVIAMAATLAIGIAGPWRGRMLDRFGLRRTLLPSLIVMPICWVIAPWVGYWPLLVLVVISGLFTVPAFSMVRQALAGATSGPQRNTAMALDSVIAEICFMIGPAAGVFAGTQWGTTWTLMIFQLCLVLGGVVMFWVNPPLRSEGEDTDTEQAPPSRWVTPAVLAIFAATVATIVAVTATDLGVVAGLRELGAQWVIGPAMAVWGLGSAIGGLFYGAISHRVPTWVPVLGLGVTTALIALATDPWSMTLLLLLAGVFCAPAFVATTTALSVLVPARFRGEAFGWHGSMITAGGALTAPTIGLAIDKAGWPAGFVAGGVVAVVIALAWPLVRRVHRRRAHPVSEPVG</sequence>
<evidence type="ECO:0000256" key="4">
    <source>
        <dbReference type="ARBA" id="ARBA00023136"/>
    </source>
</evidence>
<keyword evidence="4 5" id="KW-0472">Membrane</keyword>
<dbReference type="RefSeq" id="WP_094357707.1">
    <property type="nucleotide sequence ID" value="NZ_NMVK01000013.1"/>
</dbReference>
<evidence type="ECO:0000256" key="5">
    <source>
        <dbReference type="SAM" id="Phobius"/>
    </source>
</evidence>
<evidence type="ECO:0000256" key="2">
    <source>
        <dbReference type="ARBA" id="ARBA00022692"/>
    </source>
</evidence>
<dbReference type="InterPro" id="IPR011701">
    <property type="entry name" value="MFS"/>
</dbReference>
<protein>
    <submittedName>
        <fullName evidence="7">MFS transporter</fullName>
    </submittedName>
</protein>
<proteinExistence type="predicted"/>
<comment type="subcellular location">
    <subcellularLocation>
        <location evidence="1">Cell membrane</location>
        <topology evidence="1">Multi-pass membrane protein</topology>
    </subcellularLocation>
</comment>
<gene>
    <name evidence="7" type="ORF">CGZ94_04815</name>
</gene>